<reference evidence="1 2" key="1">
    <citation type="submission" date="2014-04" db="EMBL/GenBank/DDBJ databases">
        <authorList>
            <consortium name="DOE Joint Genome Institute"/>
            <person name="Kuo A."/>
            <person name="Ruytinx J."/>
            <person name="Rineau F."/>
            <person name="Colpaert J."/>
            <person name="Kohler A."/>
            <person name="Nagy L.G."/>
            <person name="Floudas D."/>
            <person name="Copeland A."/>
            <person name="Barry K.W."/>
            <person name="Cichocki N."/>
            <person name="Veneault-Fourrey C."/>
            <person name="LaButti K."/>
            <person name="Lindquist E.A."/>
            <person name="Lipzen A."/>
            <person name="Lundell T."/>
            <person name="Morin E."/>
            <person name="Murat C."/>
            <person name="Sun H."/>
            <person name="Tunlid A."/>
            <person name="Henrissat B."/>
            <person name="Grigoriev I.V."/>
            <person name="Hibbett D.S."/>
            <person name="Martin F."/>
            <person name="Nordberg H.P."/>
            <person name="Cantor M.N."/>
            <person name="Hua S.X."/>
        </authorList>
    </citation>
    <scope>NUCLEOTIDE SEQUENCE [LARGE SCALE GENOMIC DNA]</scope>
    <source>
        <strain evidence="1 2">UH-Slu-Lm8-n1</strain>
    </source>
</reference>
<organism evidence="1 2">
    <name type="scientific">Suillus luteus UH-Slu-Lm8-n1</name>
    <dbReference type="NCBI Taxonomy" id="930992"/>
    <lineage>
        <taxon>Eukaryota</taxon>
        <taxon>Fungi</taxon>
        <taxon>Dikarya</taxon>
        <taxon>Basidiomycota</taxon>
        <taxon>Agaricomycotina</taxon>
        <taxon>Agaricomycetes</taxon>
        <taxon>Agaricomycetidae</taxon>
        <taxon>Boletales</taxon>
        <taxon>Suillineae</taxon>
        <taxon>Suillaceae</taxon>
        <taxon>Suillus</taxon>
    </lineage>
</organism>
<accession>A0A0D0B0A3</accession>
<evidence type="ECO:0000313" key="1">
    <source>
        <dbReference type="EMBL" id="KIK37478.1"/>
    </source>
</evidence>
<evidence type="ECO:0000313" key="2">
    <source>
        <dbReference type="Proteomes" id="UP000054485"/>
    </source>
</evidence>
<dbReference type="HOGENOM" id="CLU_2814129_0_0_1"/>
<protein>
    <submittedName>
        <fullName evidence="1">Uncharacterized protein</fullName>
    </submittedName>
</protein>
<dbReference type="AlphaFoldDB" id="A0A0D0B0A3"/>
<reference evidence="2" key="2">
    <citation type="submission" date="2015-01" db="EMBL/GenBank/DDBJ databases">
        <title>Evolutionary Origins and Diversification of the Mycorrhizal Mutualists.</title>
        <authorList>
            <consortium name="DOE Joint Genome Institute"/>
            <consortium name="Mycorrhizal Genomics Consortium"/>
            <person name="Kohler A."/>
            <person name="Kuo A."/>
            <person name="Nagy L.G."/>
            <person name="Floudas D."/>
            <person name="Copeland A."/>
            <person name="Barry K.W."/>
            <person name="Cichocki N."/>
            <person name="Veneault-Fourrey C."/>
            <person name="LaButti K."/>
            <person name="Lindquist E.A."/>
            <person name="Lipzen A."/>
            <person name="Lundell T."/>
            <person name="Morin E."/>
            <person name="Murat C."/>
            <person name="Riley R."/>
            <person name="Ohm R."/>
            <person name="Sun H."/>
            <person name="Tunlid A."/>
            <person name="Henrissat B."/>
            <person name="Grigoriev I.V."/>
            <person name="Hibbett D.S."/>
            <person name="Martin F."/>
        </authorList>
    </citation>
    <scope>NUCLEOTIDE SEQUENCE [LARGE SCALE GENOMIC DNA]</scope>
    <source>
        <strain evidence="2">UH-Slu-Lm8-n1</strain>
    </source>
</reference>
<keyword evidence="2" id="KW-1185">Reference proteome</keyword>
<dbReference type="Proteomes" id="UP000054485">
    <property type="component" value="Unassembled WGS sequence"/>
</dbReference>
<name>A0A0D0B0A3_9AGAM</name>
<dbReference type="InParanoid" id="A0A0D0B0A3"/>
<sequence length="67" mass="7661">MRVSTKSGISISDPRHSLIAYLYVLPTFPQSNTWQARHLAAIDTQRVSIDTSKHHNRPTELDPFMII</sequence>
<proteinExistence type="predicted"/>
<gene>
    <name evidence="1" type="ORF">CY34DRAFT_454653</name>
</gene>
<dbReference type="EMBL" id="KN835447">
    <property type="protein sequence ID" value="KIK37478.1"/>
    <property type="molecule type" value="Genomic_DNA"/>
</dbReference>